<comment type="caution">
    <text evidence="1">The sequence shown here is derived from an EMBL/GenBank/DDBJ whole genome shotgun (WGS) entry which is preliminary data.</text>
</comment>
<dbReference type="EMBL" id="JACNJD010000158">
    <property type="protein sequence ID" value="MBC8176732.1"/>
    <property type="molecule type" value="Genomic_DNA"/>
</dbReference>
<sequence>MNLFRSEEHIRNWTGFVQGTEEGITPLNDLVKLFSGSYFKKRMDPDWVSRSREYGKEMVATFREVGKTGPFWQPKKP</sequence>
<reference evidence="1 2" key="1">
    <citation type="submission" date="2020-08" db="EMBL/GenBank/DDBJ databases">
        <title>Bridging the membrane lipid divide: bacteria of the FCB group superphylum have the potential to synthesize archaeal ether lipids.</title>
        <authorList>
            <person name="Villanueva L."/>
            <person name="Von Meijenfeldt F.A.B."/>
            <person name="Westbye A.B."/>
            <person name="Yadav S."/>
            <person name="Hopmans E.C."/>
            <person name="Dutilh B.E."/>
            <person name="Sinninghe Damste J.S."/>
        </authorList>
    </citation>
    <scope>NUCLEOTIDE SEQUENCE [LARGE SCALE GENOMIC DNA]</scope>
    <source>
        <strain evidence="1">NIOZ-UU27</strain>
    </source>
</reference>
<name>A0A8J6MWB5_9DELT</name>
<evidence type="ECO:0000313" key="1">
    <source>
        <dbReference type="EMBL" id="MBC8176732.1"/>
    </source>
</evidence>
<dbReference type="AlphaFoldDB" id="A0A8J6MWB5"/>
<proteinExistence type="predicted"/>
<gene>
    <name evidence="1" type="ORF">H8E19_04955</name>
</gene>
<organism evidence="1 2">
    <name type="scientific">Candidatus Desulfacyla euxinica</name>
    <dbReference type="NCBI Taxonomy" id="2841693"/>
    <lineage>
        <taxon>Bacteria</taxon>
        <taxon>Deltaproteobacteria</taxon>
        <taxon>Candidatus Desulfacyla</taxon>
    </lineage>
</organism>
<accession>A0A8J6MWB5</accession>
<dbReference type="Proteomes" id="UP000650524">
    <property type="component" value="Unassembled WGS sequence"/>
</dbReference>
<protein>
    <submittedName>
        <fullName evidence="1">Uncharacterized protein</fullName>
    </submittedName>
</protein>
<evidence type="ECO:0000313" key="2">
    <source>
        <dbReference type="Proteomes" id="UP000650524"/>
    </source>
</evidence>